<dbReference type="Pfam" id="PF00725">
    <property type="entry name" value="3HCDH"/>
    <property type="match status" value="1"/>
</dbReference>
<evidence type="ECO:0000256" key="6">
    <source>
        <dbReference type="ARBA" id="ARBA00022963"/>
    </source>
</evidence>
<keyword evidence="6" id="KW-0442">Lipid degradation</keyword>
<evidence type="ECO:0000313" key="17">
    <source>
        <dbReference type="EMBL" id="TLD72060.1"/>
    </source>
</evidence>
<dbReference type="InterPro" id="IPR008927">
    <property type="entry name" value="6-PGluconate_DH-like_C_sf"/>
</dbReference>
<dbReference type="CDD" id="cd06558">
    <property type="entry name" value="crotonase-like"/>
    <property type="match status" value="1"/>
</dbReference>
<evidence type="ECO:0000259" key="16">
    <source>
        <dbReference type="Pfam" id="PF02737"/>
    </source>
</evidence>
<accession>A0A5R8KII4</accession>
<dbReference type="GO" id="GO:0006635">
    <property type="term" value="P:fatty acid beta-oxidation"/>
    <property type="evidence" value="ECO:0007669"/>
    <property type="project" value="UniProtKB-UniPathway"/>
</dbReference>
<dbReference type="RefSeq" id="WP_138085063.1">
    <property type="nucleotide sequence ID" value="NZ_VAUV01000003.1"/>
</dbReference>
<dbReference type="Pfam" id="PF02737">
    <property type="entry name" value="3HCDH_N"/>
    <property type="match status" value="1"/>
</dbReference>
<feature type="region of interest" description="Disordered" evidence="14">
    <location>
        <begin position="1"/>
        <end position="27"/>
    </location>
</feature>
<dbReference type="Gene3D" id="3.90.226.10">
    <property type="entry name" value="2-enoyl-CoA Hydratase, Chain A, domain 1"/>
    <property type="match status" value="1"/>
</dbReference>
<dbReference type="Proteomes" id="UP000306196">
    <property type="component" value="Unassembled WGS sequence"/>
</dbReference>
<dbReference type="PROSITE" id="PS00166">
    <property type="entry name" value="ENOYL_COA_HYDRATASE"/>
    <property type="match status" value="1"/>
</dbReference>
<dbReference type="Pfam" id="PF00378">
    <property type="entry name" value="ECH_1"/>
    <property type="match status" value="1"/>
</dbReference>
<dbReference type="InterPro" id="IPR018376">
    <property type="entry name" value="Enoyl-CoA_hyd/isom_CS"/>
</dbReference>
<comment type="similarity">
    <text evidence="13">Belongs to the enoyl-CoA hydratase/isomerase family.</text>
</comment>
<feature type="domain" description="3-hydroxyacyl-CoA dehydrogenase C-terminal" evidence="15">
    <location>
        <begin position="522"/>
        <end position="614"/>
    </location>
</feature>
<dbReference type="GO" id="GO:0070403">
    <property type="term" value="F:NAD+ binding"/>
    <property type="evidence" value="ECO:0007669"/>
    <property type="project" value="InterPro"/>
</dbReference>
<dbReference type="EMBL" id="VAUV01000003">
    <property type="protein sequence ID" value="TLD72060.1"/>
    <property type="molecule type" value="Genomic_DNA"/>
</dbReference>
<dbReference type="Gene3D" id="3.40.50.720">
    <property type="entry name" value="NAD(P)-binding Rossmann-like Domain"/>
    <property type="match status" value="1"/>
</dbReference>
<evidence type="ECO:0000256" key="3">
    <source>
        <dbReference type="ARBA" id="ARBA00008750"/>
    </source>
</evidence>
<dbReference type="SUPFAM" id="SSF51735">
    <property type="entry name" value="NAD(P)-binding Rossmann-fold domains"/>
    <property type="match status" value="1"/>
</dbReference>
<dbReference type="InterPro" id="IPR001753">
    <property type="entry name" value="Enoyl-CoA_hydra/iso"/>
</dbReference>
<comment type="pathway">
    <text evidence="1">Lipid metabolism; fatty acid beta-oxidation.</text>
</comment>
<protein>
    <recommendedName>
        <fullName evidence="4">enoyl-CoA hydratase</fullName>
        <ecNumber evidence="4">4.2.1.17</ecNumber>
    </recommendedName>
</protein>
<dbReference type="InterPro" id="IPR050136">
    <property type="entry name" value="FA_oxidation_alpha_subunit"/>
</dbReference>
<keyword evidence="10" id="KW-0456">Lyase</keyword>
<dbReference type="InterPro" id="IPR006108">
    <property type="entry name" value="3HC_DH_C"/>
</dbReference>
<keyword evidence="18" id="KW-1185">Reference proteome</keyword>
<dbReference type="GO" id="GO:0004300">
    <property type="term" value="F:enoyl-CoA hydratase activity"/>
    <property type="evidence" value="ECO:0007669"/>
    <property type="project" value="UniProtKB-EC"/>
</dbReference>
<reference evidence="17 18" key="1">
    <citation type="submission" date="2019-05" db="EMBL/GenBank/DDBJ databases">
        <title>Verrucobacter flavum gen. nov., sp. nov. a new member of the family Verrucomicrobiaceae.</title>
        <authorList>
            <person name="Szuroczki S."/>
            <person name="Abbaszade G."/>
            <person name="Szabo A."/>
            <person name="Felfoldi T."/>
            <person name="Schumann P."/>
            <person name="Boka K."/>
            <person name="Keki Z."/>
            <person name="Toumi M."/>
            <person name="Toth E."/>
        </authorList>
    </citation>
    <scope>NUCLEOTIDE SEQUENCE [LARGE SCALE GENOMIC DNA]</scope>
    <source>
        <strain evidence="17 18">MG-N-17</strain>
    </source>
</reference>
<dbReference type="EC" id="4.2.1.17" evidence="4"/>
<dbReference type="SUPFAM" id="SSF48179">
    <property type="entry name" value="6-phosphogluconate dehydrogenase C-terminal domain-like"/>
    <property type="match status" value="2"/>
</dbReference>
<dbReference type="InterPro" id="IPR029045">
    <property type="entry name" value="ClpP/crotonase-like_dom_sf"/>
</dbReference>
<dbReference type="AlphaFoldDB" id="A0A5R8KII4"/>
<dbReference type="UniPathway" id="UPA00659"/>
<dbReference type="SUPFAM" id="SSF52096">
    <property type="entry name" value="ClpP/crotonase"/>
    <property type="match status" value="1"/>
</dbReference>
<evidence type="ECO:0000259" key="15">
    <source>
        <dbReference type="Pfam" id="PF00725"/>
    </source>
</evidence>
<dbReference type="InterPro" id="IPR006176">
    <property type="entry name" value="3-OHacyl-CoA_DH_NAD-bd"/>
</dbReference>
<evidence type="ECO:0000313" key="18">
    <source>
        <dbReference type="Proteomes" id="UP000306196"/>
    </source>
</evidence>
<organism evidence="17 18">
    <name type="scientific">Phragmitibacter flavus</name>
    <dbReference type="NCBI Taxonomy" id="2576071"/>
    <lineage>
        <taxon>Bacteria</taxon>
        <taxon>Pseudomonadati</taxon>
        <taxon>Verrucomicrobiota</taxon>
        <taxon>Verrucomicrobiia</taxon>
        <taxon>Verrucomicrobiales</taxon>
        <taxon>Verrucomicrobiaceae</taxon>
        <taxon>Phragmitibacter</taxon>
    </lineage>
</organism>
<keyword evidence="8" id="KW-0520">NAD</keyword>
<gene>
    <name evidence="17" type="ORF">FEM03_04865</name>
</gene>
<keyword evidence="11" id="KW-0511">Multifunctional enzyme</keyword>
<comment type="catalytic activity">
    <reaction evidence="12">
        <text>a (3S)-3-hydroxyacyl-CoA + NAD(+) = a 3-oxoacyl-CoA + NADH + H(+)</text>
        <dbReference type="Rhea" id="RHEA:22432"/>
        <dbReference type="ChEBI" id="CHEBI:15378"/>
        <dbReference type="ChEBI" id="CHEBI:57318"/>
        <dbReference type="ChEBI" id="CHEBI:57540"/>
        <dbReference type="ChEBI" id="CHEBI:57945"/>
        <dbReference type="ChEBI" id="CHEBI:90726"/>
        <dbReference type="EC" id="1.1.1.35"/>
    </reaction>
</comment>
<name>A0A5R8KII4_9BACT</name>
<evidence type="ECO:0000256" key="11">
    <source>
        <dbReference type="ARBA" id="ARBA00023268"/>
    </source>
</evidence>
<sequence>MNPIILDPTQDPDQDHTNVLHPHHPHHHIDAPAAFKRDIDSDGICWLTFDTPDSSANVWNHATLDQFDAQIEEVHRDSTIRALVIRSAKPRVFVAGADLKNLSTLPPDQLNELLILGQDVFTHLESLRIPKIAMIHGACVGGGYEMALACDIRIASDDDATRIGLPETQLGLIPSWGGSTRLPRLIGVPKALDLIVRGKTLKPHHSKKLGLVDHVLPIENLEAFAKKLALSEHPPLDHHRFHPTQLSPLPQLLRLYTKTTLRNKYPWMAKNPTAPLSAIDVVTRGATRTVEKSLAIEQRTMRELIGTTSTKRFIETFFRKEAASKKLPAHLAEVRTTPITHAAVIGSGVMGSGIAYTLASRGTRVVLADTTPDALANGFTRIRKLLRGGVKSHAITRVQARDLDDRIQPTHETVPLQHQQLIIEAIVENLPAKKALFADLASRTSPTTILASNTSALSITEMAKDVPHPERVIGLHFFNPAHLMPLVEVVTHPGNTPEVIATAIKYIQSLGKTPILVNDRPGFVVNRILMPYLLGAVALAEQLHDPWEIDDAMLEFGMPMGPLRLLDEIGFDVALHVEQTLRAEHGNRLPTTNLLQRLVESGHLGAKNHKGFYRAHHEKSGPQPNTDILKYLTPKSYPPYKEKSDIANHLNQFMQEEAALCLEEGVTATAANIELAMILGTGYPPFRRLLP</sequence>
<evidence type="ECO:0000256" key="14">
    <source>
        <dbReference type="SAM" id="MobiDB-lite"/>
    </source>
</evidence>
<evidence type="ECO:0000256" key="5">
    <source>
        <dbReference type="ARBA" id="ARBA00022832"/>
    </source>
</evidence>
<keyword evidence="7" id="KW-0560">Oxidoreductase</keyword>
<evidence type="ECO:0000256" key="1">
    <source>
        <dbReference type="ARBA" id="ARBA00005005"/>
    </source>
</evidence>
<evidence type="ECO:0000256" key="12">
    <source>
        <dbReference type="ARBA" id="ARBA00049556"/>
    </source>
</evidence>
<dbReference type="FunFam" id="3.40.50.720:FF:000009">
    <property type="entry name" value="Fatty oxidation complex, alpha subunit"/>
    <property type="match status" value="1"/>
</dbReference>
<evidence type="ECO:0000256" key="8">
    <source>
        <dbReference type="ARBA" id="ARBA00023027"/>
    </source>
</evidence>
<proteinExistence type="inferred from homology"/>
<feature type="domain" description="3-hydroxyacyl-CoA dehydrogenase NAD binding" evidence="16">
    <location>
        <begin position="342"/>
        <end position="519"/>
    </location>
</feature>
<evidence type="ECO:0000256" key="7">
    <source>
        <dbReference type="ARBA" id="ARBA00023002"/>
    </source>
</evidence>
<keyword evidence="9" id="KW-0443">Lipid metabolism</keyword>
<dbReference type="PANTHER" id="PTHR43612:SF3">
    <property type="entry name" value="TRIFUNCTIONAL ENZYME SUBUNIT ALPHA, MITOCHONDRIAL"/>
    <property type="match status" value="1"/>
</dbReference>
<evidence type="ECO:0000256" key="4">
    <source>
        <dbReference type="ARBA" id="ARBA00012076"/>
    </source>
</evidence>
<evidence type="ECO:0000256" key="13">
    <source>
        <dbReference type="RuleBase" id="RU003707"/>
    </source>
</evidence>
<comment type="similarity">
    <text evidence="3">In the N-terminal section; belongs to the enoyl-CoA hydratase/isomerase family.</text>
</comment>
<comment type="similarity">
    <text evidence="2">In the central section; belongs to the 3-hydroxyacyl-CoA dehydrogenase family.</text>
</comment>
<evidence type="ECO:0000256" key="10">
    <source>
        <dbReference type="ARBA" id="ARBA00023239"/>
    </source>
</evidence>
<dbReference type="Gene3D" id="1.10.1040.50">
    <property type="match status" value="1"/>
</dbReference>
<evidence type="ECO:0000256" key="9">
    <source>
        <dbReference type="ARBA" id="ARBA00023098"/>
    </source>
</evidence>
<dbReference type="GO" id="GO:0016509">
    <property type="term" value="F:long-chain (3S)-3-hydroxyacyl-CoA dehydrogenase (NAD+) activity"/>
    <property type="evidence" value="ECO:0007669"/>
    <property type="project" value="TreeGrafter"/>
</dbReference>
<keyword evidence="5" id="KW-0276">Fatty acid metabolism</keyword>
<comment type="caution">
    <text evidence="17">The sequence shown here is derived from an EMBL/GenBank/DDBJ whole genome shotgun (WGS) entry which is preliminary data.</text>
</comment>
<dbReference type="InterPro" id="IPR036291">
    <property type="entry name" value="NAD(P)-bd_dom_sf"/>
</dbReference>
<dbReference type="PANTHER" id="PTHR43612">
    <property type="entry name" value="TRIFUNCTIONAL ENZYME SUBUNIT ALPHA"/>
    <property type="match status" value="1"/>
</dbReference>
<dbReference type="OrthoDB" id="9771883at2"/>
<evidence type="ECO:0000256" key="2">
    <source>
        <dbReference type="ARBA" id="ARBA00007005"/>
    </source>
</evidence>